<organism evidence="1 2">
    <name type="scientific">Candidatus Dojkabacteria bacterium</name>
    <dbReference type="NCBI Taxonomy" id="2099670"/>
    <lineage>
        <taxon>Bacteria</taxon>
        <taxon>Candidatus Dojkabacteria</taxon>
    </lineage>
</organism>
<accession>A0A5C7J6H4</accession>
<reference evidence="1 2" key="1">
    <citation type="submission" date="2018-09" db="EMBL/GenBank/DDBJ databases">
        <title>Metagenome Assembled Genomes from an Advanced Water Purification Facility.</title>
        <authorList>
            <person name="Stamps B.W."/>
            <person name="Spear J.R."/>
        </authorList>
    </citation>
    <scope>NUCLEOTIDE SEQUENCE [LARGE SCALE GENOMIC DNA]</scope>
    <source>
        <strain evidence="1">Bin_63_2</strain>
    </source>
</reference>
<evidence type="ECO:0000313" key="1">
    <source>
        <dbReference type="EMBL" id="TXG77039.1"/>
    </source>
</evidence>
<protein>
    <submittedName>
        <fullName evidence="1">Uncharacterized protein</fullName>
    </submittedName>
</protein>
<comment type="caution">
    <text evidence="1">The sequence shown here is derived from an EMBL/GenBank/DDBJ whole genome shotgun (WGS) entry which is preliminary data.</text>
</comment>
<gene>
    <name evidence="1" type="ORF">E6Q11_03440</name>
</gene>
<sequence>MSVSLKSISWADVKEIKHLSGCRIIVNGVRYRADNYGSDGCGTRWKFFGKDFIVKVDSRYKFATVCGYITPNAISQSKGEYDMYNKIHKRDRKWFTTPLYFDGRSLIVHALHDLRGTFAIKPKHKSIIERLRDKYNIGDIDVDYGHNCALIMENGELRPIIFDYGWVNKT</sequence>
<dbReference type="AlphaFoldDB" id="A0A5C7J6H4"/>
<dbReference type="EMBL" id="SSDS01000056">
    <property type="protein sequence ID" value="TXG77039.1"/>
    <property type="molecule type" value="Genomic_DNA"/>
</dbReference>
<dbReference type="Proteomes" id="UP000321026">
    <property type="component" value="Unassembled WGS sequence"/>
</dbReference>
<proteinExistence type="predicted"/>
<name>A0A5C7J6H4_9BACT</name>
<evidence type="ECO:0000313" key="2">
    <source>
        <dbReference type="Proteomes" id="UP000321026"/>
    </source>
</evidence>